<feature type="coiled-coil region" evidence="1">
    <location>
        <begin position="650"/>
        <end position="677"/>
    </location>
</feature>
<feature type="coiled-coil region" evidence="1">
    <location>
        <begin position="460"/>
        <end position="487"/>
    </location>
</feature>
<name>A0ABN9RG54_9DINO</name>
<feature type="compositionally biased region" description="Basic and acidic residues" evidence="2">
    <location>
        <begin position="590"/>
        <end position="620"/>
    </location>
</feature>
<feature type="coiled-coil region" evidence="1">
    <location>
        <begin position="227"/>
        <end position="279"/>
    </location>
</feature>
<keyword evidence="1" id="KW-0175">Coiled coil</keyword>
<feature type="signal peptide" evidence="3">
    <location>
        <begin position="1"/>
        <end position="20"/>
    </location>
</feature>
<gene>
    <name evidence="4" type="ORF">PCOR1329_LOCUS20054</name>
</gene>
<feature type="region of interest" description="Disordered" evidence="2">
    <location>
        <begin position="190"/>
        <end position="216"/>
    </location>
</feature>
<evidence type="ECO:0000256" key="2">
    <source>
        <dbReference type="SAM" id="MobiDB-lite"/>
    </source>
</evidence>
<feature type="coiled-coil region" evidence="1">
    <location>
        <begin position="74"/>
        <end position="154"/>
    </location>
</feature>
<accession>A0ABN9RG54</accession>
<organism evidence="4 5">
    <name type="scientific">Prorocentrum cordatum</name>
    <dbReference type="NCBI Taxonomy" id="2364126"/>
    <lineage>
        <taxon>Eukaryota</taxon>
        <taxon>Sar</taxon>
        <taxon>Alveolata</taxon>
        <taxon>Dinophyceae</taxon>
        <taxon>Prorocentrales</taxon>
        <taxon>Prorocentraceae</taxon>
        <taxon>Prorocentrum</taxon>
    </lineage>
</organism>
<keyword evidence="5" id="KW-1185">Reference proteome</keyword>
<evidence type="ECO:0000256" key="3">
    <source>
        <dbReference type="SAM" id="SignalP"/>
    </source>
</evidence>
<feature type="region of interest" description="Disordered" evidence="2">
    <location>
        <begin position="579"/>
        <end position="620"/>
    </location>
</feature>
<comment type="caution">
    <text evidence="4">The sequence shown here is derived from an EMBL/GenBank/DDBJ whole genome shotgun (WGS) entry which is preliminary data.</text>
</comment>
<evidence type="ECO:0000313" key="5">
    <source>
        <dbReference type="Proteomes" id="UP001189429"/>
    </source>
</evidence>
<dbReference type="EMBL" id="CAUYUJ010006458">
    <property type="protein sequence ID" value="CAK0817421.1"/>
    <property type="molecule type" value="Genomic_DNA"/>
</dbReference>
<feature type="chain" id="PRO_5045669262" evidence="3">
    <location>
        <begin position="21"/>
        <end position="688"/>
    </location>
</feature>
<proteinExistence type="predicted"/>
<protein>
    <submittedName>
        <fullName evidence="4">Uncharacterized protein</fullName>
    </submittedName>
</protein>
<reference evidence="4" key="1">
    <citation type="submission" date="2023-10" db="EMBL/GenBank/DDBJ databases">
        <authorList>
            <person name="Chen Y."/>
            <person name="Shah S."/>
            <person name="Dougan E. K."/>
            <person name="Thang M."/>
            <person name="Chan C."/>
        </authorList>
    </citation>
    <scope>NUCLEOTIDE SEQUENCE [LARGE SCALE GENOMIC DNA]</scope>
</reference>
<evidence type="ECO:0000313" key="4">
    <source>
        <dbReference type="EMBL" id="CAK0817421.1"/>
    </source>
</evidence>
<sequence>MKMTSLLLLTLAATAAPSAAGSPVAKVIEMLSGLQAKVISEGEESHAVFAKFSEWCEDEARELGFQIKTSQGEIADLKATIEKEAASIAGYEAKIEELAAELALDEADLKAATEIRSKEQADFSVDEKELMEVIDTLKRALAILEREMAKIGSASMLQVQSAKSVAQALTAMVQASLISSTDANKLSSLVQSAQASGEEDGDSGAPDAAVYQGHADGMGRENDGGIIAVLEDLLQKAEAQLDGLRKAETSSLQNFQVLSQNLRDEIQNGNADLAEAKKGMAASGSAKAEAEGDLSATSADLAGDEDTKATLHANCMDKAETFEAEQKSRGEELKALAEAKKVLVETTTGADAQSYSLLQTASASELTGGADLARYEAVRFVQGLAQKQNSTGLAQLAMRMASVVRVSGASGDDPFAKIKGLILEACKLEAEVAADAEHKAFCDKELSENEEKEADKISEIEKITSKIDQWTARSAQLKSEVAALQEGLAALASSQATMDKIRGEEKALYTKNRAEMEQGLEGIKLALKILGEYYAKDKAHVAAEGASASIIGLLEVIESDFSKNLAEIISTEESAVQEYEETSKNNAVDRTNKEQDVKYKSQEAANRDKETAEAKTDRTGVQKELDAVQAVLKSLHSQCDETTTPYEELKRRREAEVAGLKQALEILEGEAVLLQRARRLRAVRRHAA</sequence>
<dbReference type="Proteomes" id="UP001189429">
    <property type="component" value="Unassembled WGS sequence"/>
</dbReference>
<keyword evidence="3" id="KW-0732">Signal</keyword>
<evidence type="ECO:0000256" key="1">
    <source>
        <dbReference type="SAM" id="Coils"/>
    </source>
</evidence>